<comment type="subcellular location">
    <subcellularLocation>
        <location evidence="2">Cytoplasm</location>
    </subcellularLocation>
    <subcellularLocation>
        <location evidence="1">Nucleus</location>
    </subcellularLocation>
</comment>
<sequence>MAVPPTAPASDRCKVEEDKTKKEREPSQNKRSKNPGVRVQGGRIYDPELGKTCHQCRQKTMDFAASCKVVEGNKPCTIQFCHKCLLNRYGENAEEVSNLDDWRCPKCRGVCNCSFCMRKKGHKPTGILVHTAKHTGFSSVHEMLSNGGLKTENVPKGASSSPNNVPVHKKGPVSSKRGRDKGNCNFVQDGLSQIEIEGFKKSVLAKRHEKPLKKLKLSSHAGIESNHNNVSQVKGKLGTPAKVVLAEAENNKENLNGNTKDKNIAKVPKFRRLPPKLDYEPIKEEIIRSPGKPLTVVAGVELPHEDVGPALQFLEFCNVFSKVLDIKKGEPEAIIRELARSCTMRRHCRVNSAIFQFQSRLLSFIVEDLGEELSHGTKGENSWLKALGKLLNDSRHPFRELPLDFNNFSQYNNLDSSKKLNILVFLCDEALGTGVIRKFIDEENAKFAEEKRERNEQIIAAKKKEKLIKQTLRNDLAKALLSSNSEAQLSIHDHTDLVLKLKNETERAHKEMLKSIDLLPKKKQVPDAVRTRPIFLEKEGLVYWKLKSYKSSSSIILQDVDKWDLAIPQDKWFSFDNEEEAAVERYISSLRCQKSKAGKASSEQCRQYKSEG</sequence>
<protein>
    <recommendedName>
        <fullName evidence="11">DDT domain-containing protein</fullName>
    </recommendedName>
</protein>
<feature type="region of interest" description="Disordered" evidence="10">
    <location>
        <begin position="153"/>
        <end position="181"/>
    </location>
</feature>
<evidence type="ECO:0000313" key="12">
    <source>
        <dbReference type="EMBL" id="KAG0484767.1"/>
    </source>
</evidence>
<evidence type="ECO:0000256" key="9">
    <source>
        <dbReference type="ARBA" id="ARBA00023242"/>
    </source>
</evidence>
<dbReference type="OrthoDB" id="447842at2759"/>
<keyword evidence="13" id="KW-1185">Reference proteome</keyword>
<dbReference type="GO" id="GO:0006355">
    <property type="term" value="P:regulation of DNA-templated transcription"/>
    <property type="evidence" value="ECO:0007669"/>
    <property type="project" value="InterPro"/>
</dbReference>
<dbReference type="Proteomes" id="UP000636800">
    <property type="component" value="Unassembled WGS sequence"/>
</dbReference>
<dbReference type="InterPro" id="IPR018501">
    <property type="entry name" value="DDT_dom"/>
</dbReference>
<evidence type="ECO:0000256" key="4">
    <source>
        <dbReference type="ARBA" id="ARBA00022499"/>
    </source>
</evidence>
<keyword evidence="9" id="KW-0539">Nucleus</keyword>
<name>A0A835RF36_VANPL</name>
<keyword evidence="3" id="KW-0963">Cytoplasm</keyword>
<keyword evidence="6" id="KW-0832">Ubl conjugation</keyword>
<dbReference type="InterPro" id="IPR040221">
    <property type="entry name" value="CDCA7/CDA7L"/>
</dbReference>
<evidence type="ECO:0000256" key="10">
    <source>
        <dbReference type="SAM" id="MobiDB-lite"/>
    </source>
</evidence>
<dbReference type="InterPro" id="IPR028942">
    <property type="entry name" value="WHIM1_dom"/>
</dbReference>
<dbReference type="GO" id="GO:0005737">
    <property type="term" value="C:cytoplasm"/>
    <property type="evidence" value="ECO:0007669"/>
    <property type="project" value="UniProtKB-SubCell"/>
</dbReference>
<keyword evidence="4" id="KW-1017">Isopeptide bond</keyword>
<evidence type="ECO:0000256" key="2">
    <source>
        <dbReference type="ARBA" id="ARBA00004496"/>
    </source>
</evidence>
<feature type="compositionally biased region" description="Basic residues" evidence="10">
    <location>
        <begin position="167"/>
        <end position="179"/>
    </location>
</feature>
<dbReference type="AlphaFoldDB" id="A0A835RF36"/>
<feature type="region of interest" description="Disordered" evidence="10">
    <location>
        <begin position="1"/>
        <end position="43"/>
    </location>
</feature>
<comment type="caution">
    <text evidence="12">The sequence shown here is derived from an EMBL/GenBank/DDBJ whole genome shotgun (WGS) entry which is preliminary data.</text>
</comment>
<gene>
    <name evidence="12" type="ORF">HPP92_008846</name>
</gene>
<accession>A0A835RF36</accession>
<keyword evidence="7" id="KW-0805">Transcription regulation</keyword>
<evidence type="ECO:0000256" key="1">
    <source>
        <dbReference type="ARBA" id="ARBA00004123"/>
    </source>
</evidence>
<evidence type="ECO:0000256" key="8">
    <source>
        <dbReference type="ARBA" id="ARBA00023163"/>
    </source>
</evidence>
<evidence type="ECO:0000313" key="13">
    <source>
        <dbReference type="Proteomes" id="UP000636800"/>
    </source>
</evidence>
<keyword evidence="5" id="KW-0597">Phosphoprotein</keyword>
<evidence type="ECO:0000259" key="11">
    <source>
        <dbReference type="PROSITE" id="PS50827"/>
    </source>
</evidence>
<dbReference type="Pfam" id="PF15612">
    <property type="entry name" value="WHIM1"/>
    <property type="match status" value="1"/>
</dbReference>
<feature type="domain" description="DDT" evidence="11">
    <location>
        <begin position="304"/>
        <end position="371"/>
    </location>
</feature>
<keyword evidence="8" id="KW-0804">Transcription</keyword>
<evidence type="ECO:0000256" key="3">
    <source>
        <dbReference type="ARBA" id="ARBA00022490"/>
    </source>
</evidence>
<feature type="compositionally biased region" description="Basic and acidic residues" evidence="10">
    <location>
        <begin position="11"/>
        <end position="28"/>
    </location>
</feature>
<organism evidence="12 13">
    <name type="scientific">Vanilla planifolia</name>
    <name type="common">Vanilla</name>
    <dbReference type="NCBI Taxonomy" id="51239"/>
    <lineage>
        <taxon>Eukaryota</taxon>
        <taxon>Viridiplantae</taxon>
        <taxon>Streptophyta</taxon>
        <taxon>Embryophyta</taxon>
        <taxon>Tracheophyta</taxon>
        <taxon>Spermatophyta</taxon>
        <taxon>Magnoliopsida</taxon>
        <taxon>Liliopsida</taxon>
        <taxon>Asparagales</taxon>
        <taxon>Orchidaceae</taxon>
        <taxon>Vanilloideae</taxon>
        <taxon>Vanilleae</taxon>
        <taxon>Vanilla</taxon>
    </lineage>
</organism>
<dbReference type="EMBL" id="JADCNL010000004">
    <property type="protein sequence ID" value="KAG0484767.1"/>
    <property type="molecule type" value="Genomic_DNA"/>
</dbReference>
<dbReference type="PROSITE" id="PS50827">
    <property type="entry name" value="DDT"/>
    <property type="match status" value="1"/>
</dbReference>
<evidence type="ECO:0000256" key="7">
    <source>
        <dbReference type="ARBA" id="ARBA00023015"/>
    </source>
</evidence>
<evidence type="ECO:0000256" key="6">
    <source>
        <dbReference type="ARBA" id="ARBA00022843"/>
    </source>
</evidence>
<dbReference type="InterPro" id="IPR018866">
    <property type="entry name" value="Znf-4CXXC_R1"/>
</dbReference>
<reference evidence="12 13" key="1">
    <citation type="journal article" date="2020" name="Nat. Food">
        <title>A phased Vanilla planifolia genome enables genetic improvement of flavour and production.</title>
        <authorList>
            <person name="Hasing T."/>
            <person name="Tang H."/>
            <person name="Brym M."/>
            <person name="Khazi F."/>
            <person name="Huang T."/>
            <person name="Chambers A.H."/>
        </authorList>
    </citation>
    <scope>NUCLEOTIDE SEQUENCE [LARGE SCALE GENOMIC DNA]</scope>
    <source>
        <tissue evidence="12">Leaf</tissue>
    </source>
</reference>
<evidence type="ECO:0000256" key="5">
    <source>
        <dbReference type="ARBA" id="ARBA00022553"/>
    </source>
</evidence>
<dbReference type="PANTHER" id="PTHR31169">
    <property type="entry name" value="OS05G0300700 PROTEIN"/>
    <property type="match status" value="1"/>
</dbReference>
<dbReference type="PANTHER" id="PTHR31169:SF8">
    <property type="entry name" value="ZINC-FINGER DOMAIN OF MONOAMINE-OXIDASE A REPRESSOR R1 PROTEIN"/>
    <property type="match status" value="1"/>
</dbReference>
<dbReference type="Pfam" id="PF10497">
    <property type="entry name" value="zf-4CXXC_R1"/>
    <property type="match status" value="1"/>
</dbReference>
<proteinExistence type="predicted"/>
<dbReference type="GO" id="GO:0005634">
    <property type="term" value="C:nucleus"/>
    <property type="evidence" value="ECO:0007669"/>
    <property type="project" value="UniProtKB-SubCell"/>
</dbReference>